<keyword evidence="7 10" id="KW-0067">ATP-binding</keyword>
<name>A0ABM0GPU0_SACKO</name>
<protein>
    <recommendedName>
        <fullName evidence="4">Heat shock 70 kDa protein 14</fullName>
    </recommendedName>
</protein>
<organism evidence="11 12">
    <name type="scientific">Saccoglossus kowalevskii</name>
    <name type="common">Acorn worm</name>
    <dbReference type="NCBI Taxonomy" id="10224"/>
    <lineage>
        <taxon>Eukaryota</taxon>
        <taxon>Metazoa</taxon>
        <taxon>Hemichordata</taxon>
        <taxon>Enteropneusta</taxon>
        <taxon>Harrimaniidae</taxon>
        <taxon>Saccoglossus</taxon>
    </lineage>
</organism>
<dbReference type="RefSeq" id="XP_002734658.1">
    <property type="nucleotide sequence ID" value="XM_002734612.2"/>
</dbReference>
<evidence type="ECO:0000256" key="7">
    <source>
        <dbReference type="ARBA" id="ARBA00022840"/>
    </source>
</evidence>
<comment type="subcellular location">
    <subcellularLocation>
        <location evidence="1">Cytoplasm</location>
        <location evidence="1">Cytosol</location>
    </subcellularLocation>
</comment>
<reference evidence="12" key="1">
    <citation type="submission" date="2025-08" db="UniProtKB">
        <authorList>
            <consortium name="RefSeq"/>
        </authorList>
    </citation>
    <scope>IDENTIFICATION</scope>
    <source>
        <tissue evidence="12">Testes</tissue>
    </source>
</reference>
<sequence length="508" mass="55289">MAASIGINFGSISCCVAVHKDGKTVVVANDLGDRVTPAVVAFTEREKSVGLAAKQGKIRNASNTITNVKRLLAKRYEDPHVKSYVKKSSCKVIEKACFPVFDVEYQEKRLLINPREVTTLILKKMMDIAKVHGGSAAHDAVISVPLDFSPDQCKQLSNAAKEAGFTVLQLISEPTAAVLAYNIGQETPTDNSTVLVFRLGGTCLDISIISVNSGIYRVLANTTDTSLGGEQLTDQLVEYCAADFQRNWKCDMRENKRSMAKLHSACESCKHVLSTMNSSTVFVESLYDGLDLNCNVSRARLESLFSSILPACLQPLQKVLDDAGLDKADIDKVIVSGGSTRIPKLQKLVRDYFPDAELLNTIAPDEVVAMGAAVQAGLLCTVDEDDIEENGVVECCSKNIMIKILDDNRVEKLLTVIPVNTPIPVRRQHVLQVGKDQCSACIQIYEGVSVEDAKLLAKVVLHNLPVDSEDGKSVTTILHFRREGSLHVTCCEKTSGITQDVTIEVSES</sequence>
<dbReference type="InterPro" id="IPR013126">
    <property type="entry name" value="Hsp_70_fam"/>
</dbReference>
<dbReference type="CDD" id="cd10238">
    <property type="entry name" value="ASKHA_NBD_HSP70_HSPA14"/>
    <property type="match status" value="1"/>
</dbReference>
<dbReference type="InterPro" id="IPR043129">
    <property type="entry name" value="ATPase_NBD"/>
</dbReference>
<evidence type="ECO:0000256" key="9">
    <source>
        <dbReference type="ARBA" id="ARBA00024825"/>
    </source>
</evidence>
<dbReference type="Gene3D" id="2.60.34.10">
    <property type="entry name" value="Substrate Binding Domain Of DNAk, Chain A, domain 1"/>
    <property type="match status" value="1"/>
</dbReference>
<dbReference type="SUPFAM" id="SSF53067">
    <property type="entry name" value="Actin-like ATPase domain"/>
    <property type="match status" value="2"/>
</dbReference>
<gene>
    <name evidence="12" type="primary">LOC100378163</name>
</gene>
<evidence type="ECO:0000256" key="5">
    <source>
        <dbReference type="ARBA" id="ARBA00022490"/>
    </source>
</evidence>
<evidence type="ECO:0000313" key="11">
    <source>
        <dbReference type="Proteomes" id="UP000694865"/>
    </source>
</evidence>
<comment type="subunit">
    <text evidence="3">Component of ribosome-associated complex (RAC), a heterodimer composed of Hsp70/DnaK-type chaperone HSPA14 and Hsp40/DnaJ-type chaperone DNAJC2.</text>
</comment>
<evidence type="ECO:0000313" key="12">
    <source>
        <dbReference type="RefSeq" id="XP_002734658.1"/>
    </source>
</evidence>
<dbReference type="Pfam" id="PF00012">
    <property type="entry name" value="HSP70"/>
    <property type="match status" value="1"/>
</dbReference>
<dbReference type="Gene3D" id="3.30.420.40">
    <property type="match status" value="2"/>
</dbReference>
<evidence type="ECO:0000256" key="8">
    <source>
        <dbReference type="ARBA" id="ARBA00023186"/>
    </source>
</evidence>
<accession>A0ABM0GPU0</accession>
<dbReference type="InterPro" id="IPR018181">
    <property type="entry name" value="Heat_shock_70_CS"/>
</dbReference>
<dbReference type="SUPFAM" id="SSF100920">
    <property type="entry name" value="Heat shock protein 70kD (HSP70), peptide-binding domain"/>
    <property type="match status" value="1"/>
</dbReference>
<proteinExistence type="inferred from homology"/>
<evidence type="ECO:0000256" key="1">
    <source>
        <dbReference type="ARBA" id="ARBA00004514"/>
    </source>
</evidence>
<keyword evidence="8" id="KW-0143">Chaperone</keyword>
<evidence type="ECO:0000256" key="2">
    <source>
        <dbReference type="ARBA" id="ARBA00007381"/>
    </source>
</evidence>
<dbReference type="PRINTS" id="PR00301">
    <property type="entry name" value="HEATSHOCK70"/>
</dbReference>
<dbReference type="Gene3D" id="3.30.30.30">
    <property type="match status" value="1"/>
</dbReference>
<keyword evidence="11" id="KW-1185">Reference proteome</keyword>
<dbReference type="PANTHER" id="PTHR19375">
    <property type="entry name" value="HEAT SHOCK PROTEIN 70KDA"/>
    <property type="match status" value="1"/>
</dbReference>
<dbReference type="InterPro" id="IPR042049">
    <property type="entry name" value="HSPA14_NBD"/>
</dbReference>
<comment type="function">
    <text evidence="9">Component of the ribosome-associated complex (RAC), a complex involved in folding or maintaining nascent polypeptides in a folding-competent state. In the RAC complex, binds to the nascent polypeptide chain, while DNAJC2 stimulates its ATPase activity.</text>
</comment>
<dbReference type="Proteomes" id="UP000694865">
    <property type="component" value="Unplaced"/>
</dbReference>
<evidence type="ECO:0000256" key="6">
    <source>
        <dbReference type="ARBA" id="ARBA00022741"/>
    </source>
</evidence>
<dbReference type="InterPro" id="IPR029047">
    <property type="entry name" value="HSP70_peptide-bd_sf"/>
</dbReference>
<dbReference type="Gene3D" id="3.90.640.10">
    <property type="entry name" value="Actin, Chain A, domain 4"/>
    <property type="match status" value="1"/>
</dbReference>
<evidence type="ECO:0000256" key="4">
    <source>
        <dbReference type="ARBA" id="ARBA00018766"/>
    </source>
</evidence>
<evidence type="ECO:0000256" key="3">
    <source>
        <dbReference type="ARBA" id="ARBA00011347"/>
    </source>
</evidence>
<keyword evidence="6 10" id="KW-0547">Nucleotide-binding</keyword>
<dbReference type="GeneID" id="100378163"/>
<keyword evidence="5" id="KW-0963">Cytoplasm</keyword>
<comment type="similarity">
    <text evidence="2 10">Belongs to the heat shock protein 70 family.</text>
</comment>
<dbReference type="PROSITE" id="PS01036">
    <property type="entry name" value="HSP70_3"/>
    <property type="match status" value="1"/>
</dbReference>
<evidence type="ECO:0000256" key="10">
    <source>
        <dbReference type="RuleBase" id="RU003322"/>
    </source>
</evidence>